<dbReference type="Proteomes" id="UP000886501">
    <property type="component" value="Unassembled WGS sequence"/>
</dbReference>
<name>A0ACB6ZV42_THEGA</name>
<evidence type="ECO:0000313" key="2">
    <source>
        <dbReference type="Proteomes" id="UP000886501"/>
    </source>
</evidence>
<reference evidence="1" key="1">
    <citation type="submission" date="2019-10" db="EMBL/GenBank/DDBJ databases">
        <authorList>
            <consortium name="DOE Joint Genome Institute"/>
            <person name="Kuo A."/>
            <person name="Miyauchi S."/>
            <person name="Kiss E."/>
            <person name="Drula E."/>
            <person name="Kohler A."/>
            <person name="Sanchez-Garcia M."/>
            <person name="Andreopoulos B."/>
            <person name="Barry K.W."/>
            <person name="Bonito G."/>
            <person name="Buee M."/>
            <person name="Carver A."/>
            <person name="Chen C."/>
            <person name="Cichocki N."/>
            <person name="Clum A."/>
            <person name="Culley D."/>
            <person name="Crous P.W."/>
            <person name="Fauchery L."/>
            <person name="Girlanda M."/>
            <person name="Hayes R."/>
            <person name="Keri Z."/>
            <person name="Labutti K."/>
            <person name="Lipzen A."/>
            <person name="Lombard V."/>
            <person name="Magnuson J."/>
            <person name="Maillard F."/>
            <person name="Morin E."/>
            <person name="Murat C."/>
            <person name="Nolan M."/>
            <person name="Ohm R."/>
            <person name="Pangilinan J."/>
            <person name="Pereira M."/>
            <person name="Perotto S."/>
            <person name="Peter M."/>
            <person name="Riley R."/>
            <person name="Sitrit Y."/>
            <person name="Stielow B."/>
            <person name="Szollosi G."/>
            <person name="Zifcakova L."/>
            <person name="Stursova M."/>
            <person name="Spatafora J.W."/>
            <person name="Tedersoo L."/>
            <person name="Vaario L.-M."/>
            <person name="Yamada A."/>
            <person name="Yan M."/>
            <person name="Wang P."/>
            <person name="Xu J."/>
            <person name="Bruns T."/>
            <person name="Baldrian P."/>
            <person name="Vilgalys R."/>
            <person name="Henrissat B."/>
            <person name="Grigoriev I.V."/>
            <person name="Hibbett D."/>
            <person name="Nagy L.G."/>
            <person name="Martin F.M."/>
        </authorList>
    </citation>
    <scope>NUCLEOTIDE SEQUENCE</scope>
    <source>
        <strain evidence="1">P2</strain>
    </source>
</reference>
<reference evidence="1" key="2">
    <citation type="journal article" date="2020" name="Nat. Commun.">
        <title>Large-scale genome sequencing of mycorrhizal fungi provides insights into the early evolution of symbiotic traits.</title>
        <authorList>
            <person name="Miyauchi S."/>
            <person name="Kiss E."/>
            <person name="Kuo A."/>
            <person name="Drula E."/>
            <person name="Kohler A."/>
            <person name="Sanchez-Garcia M."/>
            <person name="Morin E."/>
            <person name="Andreopoulos B."/>
            <person name="Barry K.W."/>
            <person name="Bonito G."/>
            <person name="Buee M."/>
            <person name="Carver A."/>
            <person name="Chen C."/>
            <person name="Cichocki N."/>
            <person name="Clum A."/>
            <person name="Culley D."/>
            <person name="Crous P.W."/>
            <person name="Fauchery L."/>
            <person name="Girlanda M."/>
            <person name="Hayes R.D."/>
            <person name="Keri Z."/>
            <person name="LaButti K."/>
            <person name="Lipzen A."/>
            <person name="Lombard V."/>
            <person name="Magnuson J."/>
            <person name="Maillard F."/>
            <person name="Murat C."/>
            <person name="Nolan M."/>
            <person name="Ohm R.A."/>
            <person name="Pangilinan J."/>
            <person name="Pereira M.F."/>
            <person name="Perotto S."/>
            <person name="Peter M."/>
            <person name="Pfister S."/>
            <person name="Riley R."/>
            <person name="Sitrit Y."/>
            <person name="Stielow J.B."/>
            <person name="Szollosi G."/>
            <person name="Zifcakova L."/>
            <person name="Stursova M."/>
            <person name="Spatafora J.W."/>
            <person name="Tedersoo L."/>
            <person name="Vaario L.M."/>
            <person name="Yamada A."/>
            <person name="Yan M."/>
            <person name="Wang P."/>
            <person name="Xu J."/>
            <person name="Bruns T."/>
            <person name="Baldrian P."/>
            <person name="Vilgalys R."/>
            <person name="Dunand C."/>
            <person name="Henrissat B."/>
            <person name="Grigoriev I.V."/>
            <person name="Hibbett D."/>
            <person name="Nagy L.G."/>
            <person name="Martin F.M."/>
        </authorList>
    </citation>
    <scope>NUCLEOTIDE SEQUENCE</scope>
    <source>
        <strain evidence="1">P2</strain>
    </source>
</reference>
<comment type="caution">
    <text evidence="1">The sequence shown here is derived from an EMBL/GenBank/DDBJ whole genome shotgun (WGS) entry which is preliminary data.</text>
</comment>
<sequence>MASTTIRAALTEIYAADKVQSEKIPDSVIVSLLHKAAQRRLDNASQFEKGGREDLAVKEKEEHAFLTSYLPPLLSEADINKALKPIVDVLKATAKSGESKKLIGLVFKSFYSQVDRSTVDYDLVKKRVDALLADS</sequence>
<organism evidence="1 2">
    <name type="scientific">Thelephora ganbajun</name>
    <name type="common">Ganba fungus</name>
    <dbReference type="NCBI Taxonomy" id="370292"/>
    <lineage>
        <taxon>Eukaryota</taxon>
        <taxon>Fungi</taxon>
        <taxon>Dikarya</taxon>
        <taxon>Basidiomycota</taxon>
        <taxon>Agaricomycotina</taxon>
        <taxon>Agaricomycetes</taxon>
        <taxon>Thelephorales</taxon>
        <taxon>Thelephoraceae</taxon>
        <taxon>Thelephora</taxon>
    </lineage>
</organism>
<evidence type="ECO:0000313" key="1">
    <source>
        <dbReference type="EMBL" id="KAF9652996.1"/>
    </source>
</evidence>
<proteinExistence type="predicted"/>
<protein>
    <submittedName>
        <fullName evidence="1">Uncharacterized protein</fullName>
    </submittedName>
</protein>
<accession>A0ACB6ZV42</accession>
<gene>
    <name evidence="1" type="ORF">BDM02DRAFT_2425130</name>
</gene>
<keyword evidence="2" id="KW-1185">Reference proteome</keyword>
<dbReference type="EMBL" id="MU117966">
    <property type="protein sequence ID" value="KAF9652996.1"/>
    <property type="molecule type" value="Genomic_DNA"/>
</dbReference>